<keyword evidence="2" id="KW-1185">Reference proteome</keyword>
<gene>
    <name evidence="1" type="ORF">EJ03DRAFT_348248</name>
</gene>
<evidence type="ECO:0000313" key="1">
    <source>
        <dbReference type="EMBL" id="KAF2772714.1"/>
    </source>
</evidence>
<sequence>MVFCKWLAGTAHAEDDLQGSDVLVICWREDPFEAMSVIPVRDGDQDQVPQVIRVFW</sequence>
<protein>
    <submittedName>
        <fullName evidence="1">Uncharacterized protein</fullName>
    </submittedName>
</protein>
<dbReference type="EMBL" id="ML995813">
    <property type="protein sequence ID" value="KAF2772714.1"/>
    <property type="molecule type" value="Genomic_DNA"/>
</dbReference>
<accession>A0A6G1LKL9</accession>
<dbReference type="Proteomes" id="UP000799436">
    <property type="component" value="Unassembled WGS sequence"/>
</dbReference>
<evidence type="ECO:0000313" key="2">
    <source>
        <dbReference type="Proteomes" id="UP000799436"/>
    </source>
</evidence>
<name>A0A6G1LKL9_9PEZI</name>
<dbReference type="OrthoDB" id="5398665at2759"/>
<dbReference type="AlphaFoldDB" id="A0A6G1LKL9"/>
<reference evidence="1" key="1">
    <citation type="journal article" date="2020" name="Stud. Mycol.">
        <title>101 Dothideomycetes genomes: a test case for predicting lifestyles and emergence of pathogens.</title>
        <authorList>
            <person name="Haridas S."/>
            <person name="Albert R."/>
            <person name="Binder M."/>
            <person name="Bloem J."/>
            <person name="Labutti K."/>
            <person name="Salamov A."/>
            <person name="Andreopoulos B."/>
            <person name="Baker S."/>
            <person name="Barry K."/>
            <person name="Bills G."/>
            <person name="Bluhm B."/>
            <person name="Cannon C."/>
            <person name="Castanera R."/>
            <person name="Culley D."/>
            <person name="Daum C."/>
            <person name="Ezra D."/>
            <person name="Gonzalez J."/>
            <person name="Henrissat B."/>
            <person name="Kuo A."/>
            <person name="Liang C."/>
            <person name="Lipzen A."/>
            <person name="Lutzoni F."/>
            <person name="Magnuson J."/>
            <person name="Mondo S."/>
            <person name="Nolan M."/>
            <person name="Ohm R."/>
            <person name="Pangilinan J."/>
            <person name="Park H.-J."/>
            <person name="Ramirez L."/>
            <person name="Alfaro M."/>
            <person name="Sun H."/>
            <person name="Tritt A."/>
            <person name="Yoshinaga Y."/>
            <person name="Zwiers L.-H."/>
            <person name="Turgeon B."/>
            <person name="Goodwin S."/>
            <person name="Spatafora J."/>
            <person name="Crous P."/>
            <person name="Grigoriev I."/>
        </authorList>
    </citation>
    <scope>NUCLEOTIDE SEQUENCE</scope>
    <source>
        <strain evidence="1">CBS 116005</strain>
    </source>
</reference>
<organism evidence="1 2">
    <name type="scientific">Teratosphaeria nubilosa</name>
    <dbReference type="NCBI Taxonomy" id="161662"/>
    <lineage>
        <taxon>Eukaryota</taxon>
        <taxon>Fungi</taxon>
        <taxon>Dikarya</taxon>
        <taxon>Ascomycota</taxon>
        <taxon>Pezizomycotina</taxon>
        <taxon>Dothideomycetes</taxon>
        <taxon>Dothideomycetidae</taxon>
        <taxon>Mycosphaerellales</taxon>
        <taxon>Teratosphaeriaceae</taxon>
        <taxon>Teratosphaeria</taxon>
    </lineage>
</organism>
<proteinExistence type="predicted"/>